<feature type="region of interest" description="Disordered" evidence="1">
    <location>
        <begin position="535"/>
        <end position="576"/>
    </location>
</feature>
<sequence>SVIVVDRTIIWVFSKRRELCPLFARLSRFQKTRPFLPAILHSRHADEQLIPANFHAIPVAKTPLVTSIVVHVRKLGEFQAPFATLVHTYSPSTLPDLLISLTCYPIPCLALQTILEYSKSCAPTSFGRLTSRALCARRPRPAPTPAAHRHAARPCATSRASLPCSPSPLVTRSLVPAAPLLFLVGLCFEPISAILIPTRNMIPVSFPDLPRITPVTDLPRAFRHLTAIPIPARISIRALPIPTRIRHAALFLSCASRALPCAPYSSSSTPMPTRYRPSPASHLCAHAHANAFAQLPPNSSCACVQSTITPTPPRHRPRPLPLHASLLAYPCRMPTSSRIRTPALPVHSRAISRSSPIPTIPRASQPPAPVPCTPAAPISPVCRLSIPVGCSSGARVSSCSVHPRASQADARHSLIIRSPSTFLSQGYGTHFRIIPLLFETFLVLKDLSTTIHPSGTLSSIMRTSHSRSSSTSIASSSSVTSNSLTSTSMCCARRSRAHVLHLTPDPTIAYSASMSFGSSHRSSTNTEWRASACDARGWTEQDDTRAPGEQPTGIDNRHTGETGAAGVHGTGTGDWDARGMVGSGDEREIARECTGSAGVLIREGVGVLQGCARSDACKGSRRGLCLGGVGVMVDCTHAHEEFGGSWANALACAWAHECDAGDGLDTEVALASGESSEERKGKRCASALDAHEWANRPRTRVWRGKRGRKLGRCTGARGDAVGDMGAGDGWDARGRSRARAKARELGGSADVLVRRGIGQACTDAREKDGKSWACAVAREWDDADGALG</sequence>
<dbReference type="EMBL" id="CACSLK010027843">
    <property type="protein sequence ID" value="CAA0834120.1"/>
    <property type="molecule type" value="Genomic_DNA"/>
</dbReference>
<comment type="caution">
    <text evidence="2">The sequence shown here is derived from an EMBL/GenBank/DDBJ whole genome shotgun (WGS) entry which is preliminary data.</text>
</comment>
<feature type="region of interest" description="Disordered" evidence="1">
    <location>
        <begin position="347"/>
        <end position="368"/>
    </location>
</feature>
<gene>
    <name evidence="2" type="ORF">SHERM_29362</name>
</gene>
<evidence type="ECO:0000313" key="2">
    <source>
        <dbReference type="EMBL" id="CAA0834120.1"/>
    </source>
</evidence>
<feature type="non-terminal residue" evidence="2">
    <location>
        <position position="788"/>
    </location>
</feature>
<feature type="compositionally biased region" description="Basic and acidic residues" evidence="1">
    <location>
        <begin position="537"/>
        <end position="546"/>
    </location>
</feature>
<dbReference type="Proteomes" id="UP001153555">
    <property type="component" value="Unassembled WGS sequence"/>
</dbReference>
<proteinExistence type="predicted"/>
<evidence type="ECO:0000256" key="1">
    <source>
        <dbReference type="SAM" id="MobiDB-lite"/>
    </source>
</evidence>
<keyword evidence="3" id="KW-1185">Reference proteome</keyword>
<name>A0A9N7NGW1_STRHE</name>
<feature type="non-terminal residue" evidence="2">
    <location>
        <position position="1"/>
    </location>
</feature>
<organism evidence="2 3">
    <name type="scientific">Striga hermonthica</name>
    <name type="common">Purple witchweed</name>
    <name type="synonym">Buchnera hermonthica</name>
    <dbReference type="NCBI Taxonomy" id="68872"/>
    <lineage>
        <taxon>Eukaryota</taxon>
        <taxon>Viridiplantae</taxon>
        <taxon>Streptophyta</taxon>
        <taxon>Embryophyta</taxon>
        <taxon>Tracheophyta</taxon>
        <taxon>Spermatophyta</taxon>
        <taxon>Magnoliopsida</taxon>
        <taxon>eudicotyledons</taxon>
        <taxon>Gunneridae</taxon>
        <taxon>Pentapetalae</taxon>
        <taxon>asterids</taxon>
        <taxon>lamiids</taxon>
        <taxon>Lamiales</taxon>
        <taxon>Orobanchaceae</taxon>
        <taxon>Buchnereae</taxon>
        <taxon>Striga</taxon>
    </lineage>
</organism>
<accession>A0A9N7NGW1</accession>
<evidence type="ECO:0000313" key="3">
    <source>
        <dbReference type="Proteomes" id="UP001153555"/>
    </source>
</evidence>
<feature type="region of interest" description="Disordered" evidence="1">
    <location>
        <begin position="460"/>
        <end position="483"/>
    </location>
</feature>
<protein>
    <submittedName>
        <fullName evidence="2">Uncharacterized protein</fullName>
    </submittedName>
</protein>
<reference evidence="2" key="1">
    <citation type="submission" date="2019-12" db="EMBL/GenBank/DDBJ databases">
        <authorList>
            <person name="Scholes J."/>
        </authorList>
    </citation>
    <scope>NUCLEOTIDE SEQUENCE</scope>
</reference>
<dbReference type="AlphaFoldDB" id="A0A9N7NGW1"/>